<keyword evidence="3" id="KW-0472">Membrane</keyword>
<dbReference type="InterPro" id="IPR043128">
    <property type="entry name" value="Rev_trsase/Diguanyl_cyclase"/>
</dbReference>
<protein>
    <recommendedName>
        <fullName evidence="1">diguanylate cyclase</fullName>
        <ecNumber evidence="1">2.7.7.65</ecNumber>
    </recommendedName>
</protein>
<dbReference type="GO" id="GO:0052621">
    <property type="term" value="F:diguanylate cyclase activity"/>
    <property type="evidence" value="ECO:0007669"/>
    <property type="project" value="UniProtKB-EC"/>
</dbReference>
<dbReference type="InterPro" id="IPR050469">
    <property type="entry name" value="Diguanylate_Cyclase"/>
</dbReference>
<evidence type="ECO:0000256" key="1">
    <source>
        <dbReference type="ARBA" id="ARBA00012528"/>
    </source>
</evidence>
<dbReference type="PANTHER" id="PTHR45138:SF9">
    <property type="entry name" value="DIGUANYLATE CYCLASE DGCM-RELATED"/>
    <property type="match status" value="1"/>
</dbReference>
<keyword evidence="3" id="KW-1133">Transmembrane helix</keyword>
<dbReference type="EC" id="2.7.7.65" evidence="1"/>
<proteinExistence type="predicted"/>
<dbReference type="InterPro" id="IPR000160">
    <property type="entry name" value="GGDEF_dom"/>
</dbReference>
<feature type="transmembrane region" description="Helical" evidence="3">
    <location>
        <begin position="257"/>
        <end position="276"/>
    </location>
</feature>
<keyword evidence="6" id="KW-1185">Reference proteome</keyword>
<comment type="caution">
    <text evidence="5">The sequence shown here is derived from an EMBL/GenBank/DDBJ whole genome shotgun (WGS) entry which is preliminary data.</text>
</comment>
<gene>
    <name evidence="5" type="ORF">CP960_07200</name>
</gene>
<evidence type="ECO:0000256" key="2">
    <source>
        <dbReference type="ARBA" id="ARBA00034247"/>
    </source>
</evidence>
<dbReference type="GO" id="GO:0005886">
    <property type="term" value="C:plasma membrane"/>
    <property type="evidence" value="ECO:0007669"/>
    <property type="project" value="TreeGrafter"/>
</dbReference>
<keyword evidence="3" id="KW-0812">Transmembrane</keyword>
<dbReference type="CDD" id="cd01949">
    <property type="entry name" value="GGDEF"/>
    <property type="match status" value="1"/>
</dbReference>
<evidence type="ECO:0000256" key="3">
    <source>
        <dbReference type="SAM" id="Phobius"/>
    </source>
</evidence>
<dbReference type="Pfam" id="PF05228">
    <property type="entry name" value="CHASE4"/>
    <property type="match status" value="1"/>
</dbReference>
<evidence type="ECO:0000259" key="4">
    <source>
        <dbReference type="PROSITE" id="PS50887"/>
    </source>
</evidence>
<sequence length="472" mass="55954">MTNKQKLKIIYVGAFLTILTLMYNFSYNYFIKNYETMEFVHNKKNVKNLIKNLNMQLDFINATVNSYSKWDAAYNFLKGKNSAFSHVNFRDIKLVKDLPLDFIIYTDLKDNIKLSISTKEHKKEFFEKVVRVLNVKNNMQSIFSEENHIFYILKQKVLQTDSKGEKVGYLYAGKLFDKTLFDYINSSFEKIDLIKKELYKHDGSISYNGLNNIRYQVTKQNNYITNYLELRDYKNRYIATIEAISYRDYIVQSKNTVVLFNVIISIILLVIFYLAYRYQTMMQRHTEKLKYNVAKRTKELEKSNKELYELAYKDFLTKIDNRRSFFLKMDTLLKDTIFRKDLVHVVMIDIDNFKQINDKYSHEVGDIVLKKFAEIIKNNISHKDLCARLGGEEFVIAFTDLSTKEVLQKVEKIRKETEQTTIILNSNKQFNFTASFGISDNKKTNNIDKILHIADAYLYEVKTTGKNNIRYR</sequence>
<evidence type="ECO:0000313" key="5">
    <source>
        <dbReference type="EMBL" id="PKI80783.1"/>
    </source>
</evidence>
<dbReference type="GO" id="GO:0043709">
    <property type="term" value="P:cell adhesion involved in single-species biofilm formation"/>
    <property type="evidence" value="ECO:0007669"/>
    <property type="project" value="TreeGrafter"/>
</dbReference>
<organism evidence="5 6">
    <name type="scientific">Malaciobacter halophilus</name>
    <dbReference type="NCBI Taxonomy" id="197482"/>
    <lineage>
        <taxon>Bacteria</taxon>
        <taxon>Pseudomonadati</taxon>
        <taxon>Campylobacterota</taxon>
        <taxon>Epsilonproteobacteria</taxon>
        <taxon>Campylobacterales</taxon>
        <taxon>Arcobacteraceae</taxon>
        <taxon>Malaciobacter</taxon>
    </lineage>
</organism>
<dbReference type="InterPro" id="IPR007892">
    <property type="entry name" value="CHASE4"/>
</dbReference>
<feature type="domain" description="GGDEF" evidence="4">
    <location>
        <begin position="341"/>
        <end position="472"/>
    </location>
</feature>
<dbReference type="FunFam" id="3.30.70.270:FF:000001">
    <property type="entry name" value="Diguanylate cyclase domain protein"/>
    <property type="match status" value="1"/>
</dbReference>
<dbReference type="SUPFAM" id="SSF55073">
    <property type="entry name" value="Nucleotide cyclase"/>
    <property type="match status" value="1"/>
</dbReference>
<dbReference type="GO" id="GO:1902201">
    <property type="term" value="P:negative regulation of bacterial-type flagellum-dependent cell motility"/>
    <property type="evidence" value="ECO:0007669"/>
    <property type="project" value="TreeGrafter"/>
</dbReference>
<dbReference type="EMBL" id="NXIF01000027">
    <property type="protein sequence ID" value="PKI80783.1"/>
    <property type="molecule type" value="Genomic_DNA"/>
</dbReference>
<name>A0A2N1J2K1_9BACT</name>
<dbReference type="Pfam" id="PF00990">
    <property type="entry name" value="GGDEF"/>
    <property type="match status" value="1"/>
</dbReference>
<dbReference type="PANTHER" id="PTHR45138">
    <property type="entry name" value="REGULATORY COMPONENTS OF SENSORY TRANSDUCTION SYSTEM"/>
    <property type="match status" value="1"/>
</dbReference>
<feature type="transmembrane region" description="Helical" evidence="3">
    <location>
        <begin position="9"/>
        <end position="30"/>
    </location>
</feature>
<dbReference type="Proteomes" id="UP000233248">
    <property type="component" value="Unassembled WGS sequence"/>
</dbReference>
<evidence type="ECO:0000313" key="6">
    <source>
        <dbReference type="Proteomes" id="UP000233248"/>
    </source>
</evidence>
<dbReference type="AlphaFoldDB" id="A0A2N1J2K1"/>
<accession>A0A2N1J2K1</accession>
<dbReference type="OrthoDB" id="9759607at2"/>
<dbReference type="KEGG" id="ahs:AHALO_1526"/>
<comment type="catalytic activity">
    <reaction evidence="2">
        <text>2 GTP = 3',3'-c-di-GMP + 2 diphosphate</text>
        <dbReference type="Rhea" id="RHEA:24898"/>
        <dbReference type="ChEBI" id="CHEBI:33019"/>
        <dbReference type="ChEBI" id="CHEBI:37565"/>
        <dbReference type="ChEBI" id="CHEBI:58805"/>
        <dbReference type="EC" id="2.7.7.65"/>
    </reaction>
</comment>
<reference evidence="5 6" key="1">
    <citation type="submission" date="2017-09" db="EMBL/GenBank/DDBJ databases">
        <title>Genomics of the genus Arcobacter.</title>
        <authorList>
            <person name="Perez-Cataluna A."/>
            <person name="Figueras M.J."/>
            <person name="Salas-Masso N."/>
        </authorList>
    </citation>
    <scope>NUCLEOTIDE SEQUENCE [LARGE SCALE GENOMIC DNA]</scope>
    <source>
        <strain evidence="5 6">DSM 18005</strain>
    </source>
</reference>
<dbReference type="NCBIfam" id="TIGR00254">
    <property type="entry name" value="GGDEF"/>
    <property type="match status" value="1"/>
</dbReference>
<dbReference type="RefSeq" id="WP_101184742.1">
    <property type="nucleotide sequence ID" value="NZ_CP031218.1"/>
</dbReference>
<dbReference type="Gene3D" id="3.30.70.270">
    <property type="match status" value="1"/>
</dbReference>
<dbReference type="InterPro" id="IPR029787">
    <property type="entry name" value="Nucleotide_cyclase"/>
</dbReference>
<dbReference type="SMART" id="SM00267">
    <property type="entry name" value="GGDEF"/>
    <property type="match status" value="1"/>
</dbReference>
<dbReference type="PROSITE" id="PS50887">
    <property type="entry name" value="GGDEF"/>
    <property type="match status" value="1"/>
</dbReference>